<sequence>MLPHDTSYMGEEPLLGYYSKEAHDSIVEFYVNRGIPMELTNGD</sequence>
<dbReference type="EMBL" id="KY612839">
    <property type="protein sequence ID" value="ARM71114.1"/>
    <property type="molecule type" value="Genomic_DNA"/>
</dbReference>
<accession>A0A1W6JV04</accession>
<proteinExistence type="predicted"/>
<gene>
    <name evidence="1" type="ORF">pVco5_125</name>
</gene>
<organism evidence="1 2">
    <name type="scientific">Vibrio phage pVco-5</name>
    <dbReference type="NCBI Taxonomy" id="1965485"/>
    <lineage>
        <taxon>Viruses</taxon>
        <taxon>Duplodnaviria</taxon>
        <taxon>Heunggongvirae</taxon>
        <taxon>Uroviricota</taxon>
        <taxon>Caudoviricetes</taxon>
        <taxon>Schitoviridae</taxon>
        <taxon>Vicoquintavirus</taxon>
        <taxon>Vicoquintavirus Pvco5</taxon>
    </lineage>
</organism>
<name>A0A1W6JV04_9CAUD</name>
<dbReference type="Proteomes" id="UP000225564">
    <property type="component" value="Segment"/>
</dbReference>
<protein>
    <submittedName>
        <fullName evidence="1">Uncharacterized protein</fullName>
    </submittedName>
</protein>
<evidence type="ECO:0000313" key="1">
    <source>
        <dbReference type="EMBL" id="ARM71114.1"/>
    </source>
</evidence>
<evidence type="ECO:0000313" key="2">
    <source>
        <dbReference type="Proteomes" id="UP000225564"/>
    </source>
</evidence>
<keyword evidence="2" id="KW-1185">Reference proteome</keyword>
<reference evidence="1 2" key="1">
    <citation type="submission" date="2017-02" db="EMBL/GenBank/DDBJ databases">
        <title>Comeplete genome sequence of Bacteriophage pVco-5, that infects Vibrio corallilyticus.</title>
        <authorList>
            <person name="Kim H.J."/>
            <person name="Park S.C."/>
        </authorList>
    </citation>
    <scope>NUCLEOTIDE SEQUENCE [LARGE SCALE GENOMIC DNA]</scope>
</reference>